<dbReference type="GeneID" id="106805220"/>
<evidence type="ECO:0000313" key="6">
    <source>
        <dbReference type="Proteomes" id="UP000695022"/>
    </source>
</evidence>
<feature type="domain" description="C2" evidence="4">
    <location>
        <begin position="26"/>
        <end position="146"/>
    </location>
</feature>
<feature type="compositionally biased region" description="Low complexity" evidence="3">
    <location>
        <begin position="703"/>
        <end position="714"/>
    </location>
</feature>
<evidence type="ECO:0000313" key="7">
    <source>
        <dbReference type="RefSeq" id="XP_014662214.1"/>
    </source>
</evidence>
<reference evidence="7" key="1">
    <citation type="submission" date="2025-08" db="UniProtKB">
        <authorList>
            <consortium name="RefSeq"/>
        </authorList>
    </citation>
    <scope>IDENTIFICATION</scope>
</reference>
<dbReference type="Gene3D" id="1.10.506.10">
    <property type="entry name" value="GTPase Activation - p120gap, domain 1"/>
    <property type="match status" value="2"/>
</dbReference>
<dbReference type="SMART" id="SM00323">
    <property type="entry name" value="RasGAP"/>
    <property type="match status" value="1"/>
</dbReference>
<dbReference type="SUPFAM" id="SSF48350">
    <property type="entry name" value="GTPase activation domain, GAP"/>
    <property type="match status" value="1"/>
</dbReference>
<dbReference type="InterPro" id="IPR035892">
    <property type="entry name" value="C2_domain_sf"/>
</dbReference>
<evidence type="ECO:0000256" key="1">
    <source>
        <dbReference type="ARBA" id="ARBA00022468"/>
    </source>
</evidence>
<feature type="region of interest" description="Disordered" evidence="3">
    <location>
        <begin position="489"/>
        <end position="515"/>
    </location>
</feature>
<organism evidence="6 7">
    <name type="scientific">Priapulus caudatus</name>
    <name type="common">Priapulid worm</name>
    <dbReference type="NCBI Taxonomy" id="37621"/>
    <lineage>
        <taxon>Eukaryota</taxon>
        <taxon>Metazoa</taxon>
        <taxon>Ecdysozoa</taxon>
        <taxon>Scalidophora</taxon>
        <taxon>Priapulida</taxon>
        <taxon>Priapulimorpha</taxon>
        <taxon>Priapulimorphida</taxon>
        <taxon>Priapulidae</taxon>
        <taxon>Priapulus</taxon>
    </lineage>
</organism>
<gene>
    <name evidence="7" type="primary">LOC106805220</name>
</gene>
<feature type="compositionally biased region" description="Polar residues" evidence="3">
    <location>
        <begin position="644"/>
        <end position="653"/>
    </location>
</feature>
<dbReference type="Pfam" id="PF00168">
    <property type="entry name" value="C2"/>
    <property type="match status" value="1"/>
</dbReference>
<evidence type="ECO:0000259" key="5">
    <source>
        <dbReference type="PROSITE" id="PS50018"/>
    </source>
</evidence>
<dbReference type="SUPFAM" id="SSF49562">
    <property type="entry name" value="C2 domain (Calcium/lipid-binding domain, CaLB)"/>
    <property type="match status" value="1"/>
</dbReference>
<dbReference type="Gene3D" id="2.60.40.150">
    <property type="entry name" value="C2 domain"/>
    <property type="match status" value="1"/>
</dbReference>
<feature type="compositionally biased region" description="Acidic residues" evidence="3">
    <location>
        <begin position="715"/>
        <end position="726"/>
    </location>
</feature>
<proteinExistence type="predicted"/>
<dbReference type="InterPro" id="IPR021887">
    <property type="entry name" value="DAB2P_C"/>
</dbReference>
<feature type="region of interest" description="Disordered" evidence="3">
    <location>
        <begin position="968"/>
        <end position="999"/>
    </location>
</feature>
<dbReference type="PANTHER" id="PTHR10194">
    <property type="entry name" value="RAS GTPASE-ACTIVATING PROTEINS"/>
    <property type="match status" value="1"/>
</dbReference>
<dbReference type="Pfam" id="PF12004">
    <property type="entry name" value="DAB2P_C"/>
    <property type="match status" value="1"/>
</dbReference>
<dbReference type="Proteomes" id="UP000695022">
    <property type="component" value="Unplaced"/>
</dbReference>
<feature type="compositionally biased region" description="Low complexity" evidence="3">
    <location>
        <begin position="658"/>
        <end position="669"/>
    </location>
</feature>
<dbReference type="PROSITE" id="PS50018">
    <property type="entry name" value="RAS_GTPASE_ACTIV_2"/>
    <property type="match status" value="1"/>
</dbReference>
<keyword evidence="1" id="KW-0343">GTPase activation</keyword>
<evidence type="ECO:0000259" key="4">
    <source>
        <dbReference type="PROSITE" id="PS50004"/>
    </source>
</evidence>
<dbReference type="CDD" id="cd04013">
    <property type="entry name" value="C2_SynGAP_like"/>
    <property type="match status" value="1"/>
</dbReference>
<dbReference type="SMART" id="SM00239">
    <property type="entry name" value="C2"/>
    <property type="match status" value="1"/>
</dbReference>
<evidence type="ECO:0000256" key="3">
    <source>
        <dbReference type="SAM" id="MobiDB-lite"/>
    </source>
</evidence>
<feature type="region of interest" description="Disordered" evidence="3">
    <location>
        <begin position="644"/>
        <end position="669"/>
    </location>
</feature>
<dbReference type="InterPro" id="IPR001936">
    <property type="entry name" value="RasGAP_dom"/>
</dbReference>
<dbReference type="Pfam" id="PF00616">
    <property type="entry name" value="RasGAP"/>
    <property type="match status" value="1"/>
</dbReference>
<protein>
    <submittedName>
        <fullName evidence="7">Ras GTPase-activating protein nGAP-like</fullName>
    </submittedName>
</protein>
<dbReference type="InterPro" id="IPR023152">
    <property type="entry name" value="RasGAP_CS"/>
</dbReference>
<feature type="region of interest" description="Disordered" evidence="3">
    <location>
        <begin position="817"/>
        <end position="843"/>
    </location>
</feature>
<dbReference type="InterPro" id="IPR000008">
    <property type="entry name" value="C2_dom"/>
</dbReference>
<dbReference type="PROSITE" id="PS50004">
    <property type="entry name" value="C2"/>
    <property type="match status" value="1"/>
</dbReference>
<dbReference type="PROSITE" id="PS00509">
    <property type="entry name" value="RAS_GTPASE_ACTIV_1"/>
    <property type="match status" value="1"/>
</dbReference>
<dbReference type="CDD" id="cd05136">
    <property type="entry name" value="RasGAP_DAB2IP"/>
    <property type="match status" value="1"/>
</dbReference>
<keyword evidence="6" id="KW-1185">Reference proteome</keyword>
<feature type="region of interest" description="Disordered" evidence="3">
    <location>
        <begin position="599"/>
        <end position="626"/>
    </location>
</feature>
<dbReference type="PANTHER" id="PTHR10194:SF60">
    <property type="entry name" value="RAS GTPASE-ACTIVATING PROTEIN RASKOL"/>
    <property type="match status" value="1"/>
</dbReference>
<evidence type="ECO:0000256" key="2">
    <source>
        <dbReference type="ARBA" id="ARBA00022553"/>
    </source>
</evidence>
<accession>A0ABM1DQJ3</accession>
<keyword evidence="2" id="KW-0597">Phosphoprotein</keyword>
<feature type="domain" description="Ras-GAP" evidence="5">
    <location>
        <begin position="207"/>
        <end position="399"/>
    </location>
</feature>
<dbReference type="RefSeq" id="XP_014662214.1">
    <property type="nucleotide sequence ID" value="XM_014806728.1"/>
</dbReference>
<feature type="region of interest" description="Disordered" evidence="3">
    <location>
        <begin position="782"/>
        <end position="802"/>
    </location>
</feature>
<feature type="region of interest" description="Disordered" evidence="3">
    <location>
        <begin position="696"/>
        <end position="727"/>
    </location>
</feature>
<dbReference type="InterPro" id="IPR039360">
    <property type="entry name" value="Ras_GTPase"/>
</dbReference>
<sequence length="999" mass="111574">MSLLSLLTQSKLTILTDTVQLFDKENDFDLQFAKAANPSQDRSKRTDNSLQIWILETKGVQVKKRYFCELCLDKTLYARTSSKQKVDMCFWGENFEFSNLPGMSTVNINLYREADKKKKKEKNSLIGVVSIPVDTINSRTFTEKWYPVTCLGMVKPGKSETVGIRLKLRYQSVNILPLEYYQDLITYISAEYKHLCEMLEPVISVKAKEDLATKMVHIMQKRGKAKEFLCDIVMADVDRLEHENLTFRGNSIATKAMEAYMKLVGEKYLQDTLSEFIKTVLDAQDDCEVDPTKVANNSSLAKHQASLTMYCEMVWCKIINSGCYFPSELKAVFGMIREKLVAREQEDIADNLISSCIFLRFLCPAILAPSLFGLTQEFPQDRAARNLTMTAKTIQNLANFNRFGSKEEFMKFMNDFVEHQWGNMKSFLRQISTTSKDDSNYLEYDGYIDLGKELSILHTVLSESLRKVNKGPCPTQLVKLHEILLNISEDQKNPTGSGSRQRAAPNKKYTDASLSSTSDLTMVSAPCKTSTLGRGATTKPKLRSARRANFDLSSSSDEYSTLESNRDRTEQLRKRLLNGVGNGDYMDIISIMDEMQDEHNTSGEMDAGQSTRCGGSGGGSNNMQGSQMSISQLSNVTSSGYQSFALSQSSSPTDAAARESVASSPPAARPAPLSFANPLYHCPISPVKRLSLVAGGNDRRTSRSSSCSSVSANVSDDDDDDDDADDGTVLHAHPLRKLSREESCSDESASVALPVATRRRDATHANTLPAGAAARSLSDACDNARSPHTWAAASPQLGGGSDSSLLVENRAYWTLESVHANRPRPKPRKSASQEPEPTEHTEKKQLIEQVSLLQEQLQQMQLQLGEAEQRLSEQNKQAQEEVHEWKSRYEEGEMLLSEQQEEKDQQMKNIIARLIGVEEELRKEQQEMQNVVVVKQKIIDAQERRIQSLDSANNRLLAALTQLKDRYHNSENLAPPPPPLSPGMHHVSADNAAFRSSSC</sequence>
<dbReference type="InterPro" id="IPR008936">
    <property type="entry name" value="Rho_GTPase_activation_prot"/>
</dbReference>
<name>A0ABM1DQJ3_PRICU</name>